<protein>
    <recommendedName>
        <fullName evidence="6">BHLH domain-containing protein</fullName>
    </recommendedName>
</protein>
<sequence length="152" mass="17481">MVVFDCFSFHPPHYKRQRGYSNNRNESCRGDDRTREEALRDIGKELELGQPLQAEYEHGCMGKLEGDSSSKKKLKFREVRNLSERKRRSKITEKFQQVQALLPQGSSEVGQASILDGALTFIKSTKLLLQILAKMSPENAKTIEQYYSCEFT</sequence>
<comment type="subcellular location">
    <subcellularLocation>
        <location evidence="1">Nucleus</location>
    </subcellularLocation>
</comment>
<evidence type="ECO:0000256" key="5">
    <source>
        <dbReference type="ARBA" id="ARBA00023242"/>
    </source>
</evidence>
<dbReference type="InterPro" id="IPR031066">
    <property type="entry name" value="bHLH_ALC-like_plant"/>
</dbReference>
<dbReference type="SUPFAM" id="SSF47459">
    <property type="entry name" value="HLH, helix-loop-helix DNA-binding domain"/>
    <property type="match status" value="1"/>
</dbReference>
<dbReference type="Proteomes" id="UP001237642">
    <property type="component" value="Unassembled WGS sequence"/>
</dbReference>
<evidence type="ECO:0000256" key="2">
    <source>
        <dbReference type="ARBA" id="ARBA00023015"/>
    </source>
</evidence>
<dbReference type="PROSITE" id="PS50888">
    <property type="entry name" value="BHLH"/>
    <property type="match status" value="1"/>
</dbReference>
<name>A0AAD8JH27_9APIA</name>
<dbReference type="GO" id="GO:0046983">
    <property type="term" value="F:protein dimerization activity"/>
    <property type="evidence" value="ECO:0007669"/>
    <property type="project" value="InterPro"/>
</dbReference>
<proteinExistence type="predicted"/>
<keyword evidence="5" id="KW-0539">Nucleus</keyword>
<dbReference type="EMBL" id="JAUIZM010000001">
    <property type="protein sequence ID" value="KAK1403334.1"/>
    <property type="molecule type" value="Genomic_DNA"/>
</dbReference>
<feature type="domain" description="BHLH" evidence="6">
    <location>
        <begin position="75"/>
        <end position="125"/>
    </location>
</feature>
<evidence type="ECO:0000313" key="7">
    <source>
        <dbReference type="EMBL" id="KAK1403334.1"/>
    </source>
</evidence>
<dbReference type="InterPro" id="IPR036638">
    <property type="entry name" value="HLH_DNA-bd_sf"/>
</dbReference>
<dbReference type="GO" id="GO:0005634">
    <property type="term" value="C:nucleus"/>
    <property type="evidence" value="ECO:0007669"/>
    <property type="project" value="UniProtKB-SubCell"/>
</dbReference>
<comment type="caution">
    <text evidence="7">The sequence shown here is derived from an EMBL/GenBank/DDBJ whole genome shotgun (WGS) entry which is preliminary data.</text>
</comment>
<dbReference type="InterPro" id="IPR011598">
    <property type="entry name" value="bHLH_dom"/>
</dbReference>
<reference evidence="7" key="1">
    <citation type="submission" date="2023-02" db="EMBL/GenBank/DDBJ databases">
        <title>Genome of toxic invasive species Heracleum sosnowskyi carries increased number of genes despite the absence of recent whole-genome duplications.</title>
        <authorList>
            <person name="Schelkunov M."/>
            <person name="Shtratnikova V."/>
            <person name="Makarenko M."/>
            <person name="Klepikova A."/>
            <person name="Omelchenko D."/>
            <person name="Novikova G."/>
            <person name="Obukhova E."/>
            <person name="Bogdanov V."/>
            <person name="Penin A."/>
            <person name="Logacheva M."/>
        </authorList>
    </citation>
    <scope>NUCLEOTIDE SEQUENCE</scope>
    <source>
        <strain evidence="7">Hsosn_3</strain>
        <tissue evidence="7">Leaf</tissue>
    </source>
</reference>
<dbReference type="GO" id="GO:0003677">
    <property type="term" value="F:DNA binding"/>
    <property type="evidence" value="ECO:0007669"/>
    <property type="project" value="UniProtKB-KW"/>
</dbReference>
<keyword evidence="2" id="KW-0805">Transcription regulation</keyword>
<accession>A0AAD8JH27</accession>
<gene>
    <name evidence="7" type="ORF">POM88_002939</name>
</gene>
<dbReference type="PANTHER" id="PTHR45855">
    <property type="entry name" value="TRANSCRIPTION FACTOR PIF1-RELATED"/>
    <property type="match status" value="1"/>
</dbReference>
<dbReference type="Gene3D" id="4.10.280.10">
    <property type="entry name" value="Helix-loop-helix DNA-binding domain"/>
    <property type="match status" value="1"/>
</dbReference>
<keyword evidence="8" id="KW-1185">Reference proteome</keyword>
<organism evidence="7 8">
    <name type="scientific">Heracleum sosnowskyi</name>
    <dbReference type="NCBI Taxonomy" id="360622"/>
    <lineage>
        <taxon>Eukaryota</taxon>
        <taxon>Viridiplantae</taxon>
        <taxon>Streptophyta</taxon>
        <taxon>Embryophyta</taxon>
        <taxon>Tracheophyta</taxon>
        <taxon>Spermatophyta</taxon>
        <taxon>Magnoliopsida</taxon>
        <taxon>eudicotyledons</taxon>
        <taxon>Gunneridae</taxon>
        <taxon>Pentapetalae</taxon>
        <taxon>asterids</taxon>
        <taxon>campanulids</taxon>
        <taxon>Apiales</taxon>
        <taxon>Apiaceae</taxon>
        <taxon>Apioideae</taxon>
        <taxon>apioid superclade</taxon>
        <taxon>Tordylieae</taxon>
        <taxon>Tordyliinae</taxon>
        <taxon>Heracleum</taxon>
    </lineage>
</organism>
<evidence type="ECO:0000256" key="3">
    <source>
        <dbReference type="ARBA" id="ARBA00023125"/>
    </source>
</evidence>
<reference evidence="7" key="2">
    <citation type="submission" date="2023-05" db="EMBL/GenBank/DDBJ databases">
        <authorList>
            <person name="Schelkunov M.I."/>
        </authorList>
    </citation>
    <scope>NUCLEOTIDE SEQUENCE</scope>
    <source>
        <strain evidence="7">Hsosn_3</strain>
        <tissue evidence="7">Leaf</tissue>
    </source>
</reference>
<evidence type="ECO:0000259" key="6">
    <source>
        <dbReference type="PROSITE" id="PS50888"/>
    </source>
</evidence>
<dbReference type="Pfam" id="PF00010">
    <property type="entry name" value="HLH"/>
    <property type="match status" value="1"/>
</dbReference>
<evidence type="ECO:0000256" key="4">
    <source>
        <dbReference type="ARBA" id="ARBA00023163"/>
    </source>
</evidence>
<dbReference type="SMART" id="SM00353">
    <property type="entry name" value="HLH"/>
    <property type="match status" value="1"/>
</dbReference>
<evidence type="ECO:0000313" key="8">
    <source>
        <dbReference type="Proteomes" id="UP001237642"/>
    </source>
</evidence>
<dbReference type="AlphaFoldDB" id="A0AAD8JH27"/>
<keyword evidence="4" id="KW-0804">Transcription</keyword>
<evidence type="ECO:0000256" key="1">
    <source>
        <dbReference type="ARBA" id="ARBA00004123"/>
    </source>
</evidence>
<keyword evidence="3" id="KW-0238">DNA-binding</keyword>